<keyword evidence="5" id="KW-0812">Transmembrane</keyword>
<organism evidence="7 8">
    <name type="scientific">Skeletonema marinoi</name>
    <dbReference type="NCBI Taxonomy" id="267567"/>
    <lineage>
        <taxon>Eukaryota</taxon>
        <taxon>Sar</taxon>
        <taxon>Stramenopiles</taxon>
        <taxon>Ochrophyta</taxon>
        <taxon>Bacillariophyta</taxon>
        <taxon>Coscinodiscophyceae</taxon>
        <taxon>Thalassiosirophycidae</taxon>
        <taxon>Thalassiosirales</taxon>
        <taxon>Skeletonemataceae</taxon>
        <taxon>Skeletonema</taxon>
        <taxon>Skeletonema marinoi-dohrnii complex</taxon>
    </lineage>
</organism>
<dbReference type="CDD" id="cd02961">
    <property type="entry name" value="PDI_a_family"/>
    <property type="match status" value="1"/>
</dbReference>
<dbReference type="PANTHER" id="PTHR45672:SF3">
    <property type="entry name" value="THIOREDOXIN DOMAIN-CONTAINING PROTEIN 5"/>
    <property type="match status" value="1"/>
</dbReference>
<evidence type="ECO:0000256" key="6">
    <source>
        <dbReference type="SAM" id="SignalP"/>
    </source>
</evidence>
<feature type="region of interest" description="Disordered" evidence="4">
    <location>
        <begin position="135"/>
        <end position="154"/>
    </location>
</feature>
<evidence type="ECO:0008006" key="9">
    <source>
        <dbReference type="Google" id="ProtNLM"/>
    </source>
</evidence>
<evidence type="ECO:0000313" key="8">
    <source>
        <dbReference type="Proteomes" id="UP001224775"/>
    </source>
</evidence>
<dbReference type="SUPFAM" id="SSF52833">
    <property type="entry name" value="Thioredoxin-like"/>
    <property type="match status" value="1"/>
</dbReference>
<keyword evidence="2 6" id="KW-0732">Signal</keyword>
<evidence type="ECO:0000256" key="1">
    <source>
        <dbReference type="ARBA" id="ARBA00006347"/>
    </source>
</evidence>
<keyword evidence="3" id="KW-0175">Coiled coil</keyword>
<feature type="compositionally biased region" description="Basic and acidic residues" evidence="4">
    <location>
        <begin position="333"/>
        <end position="349"/>
    </location>
</feature>
<sequence>MKRYSTLLKLIGALVLLTLSISCVHAEQEEDEIEEETCSLDPSTASDCATDESSVTTSTPYADLLSSTNLGDLTRQVIPLTDETFDALTWNSRPSTWLIMFKTDACGLCKKAKPVLESLAVDDYIINHNDEQMKEADSADKNVVEETEHDEEQSPKGPIYIATIDAGSWAGRDITKRFEVDGTPHIILIRNEGYDSVVKEESRSYYVYRGQRALYPLRRFVLGEFVTRKQLAMPPALAEEEQKKNGFVGRLYDYLLLPSAKWAGNLVGKIFIAWFVFIGLLGLFMRVHNYAWGENADDHNNEEEEIEKEKAKGRAEFEEDKDEKAKRRQQVMWERKKLNHEKRMQKERASAGGSVGSGDDGDDNFQGTGASVKKSDILKAKTGTKQKNSRSRMSMMIPTNNGGSGTAAVANGLIEPSIYDIKAPLLGKDGANTVTTSIISDFRDSSTSTGESAAVKPTQSQLINLVAVGLVTTAGVVSSISALILETAAITIVAGCICLLNSPVVMYKAKKLLALPFLRKEVDGLQQTKKLLRRDMKKLKEEAKSLEAQKRRYAGVERQLQHIALSQATSIDVIIGLVKDNEETLDLMRDNLRQKVIEDIIGILIKHDSSTQRIDKVEAQLLSLKITVKLEAYGVSFDEDKFLQAVALNPTLAGVIGTTRKLLPLDEKHTHDEELFESDVYDMFYIRTEDGSIWASTASYASEGNGISLARTVRRPRVRYDYTSDNLSV</sequence>
<comment type="similarity">
    <text evidence="1">Belongs to the protein disulfide isomerase family.</text>
</comment>
<gene>
    <name evidence="7" type="ORF">QTG54_011878</name>
</gene>
<protein>
    <recommendedName>
        <fullName evidence="9">Thioredoxin domain-containing protein</fullName>
    </recommendedName>
</protein>
<feature type="compositionally biased region" description="Basic and acidic residues" evidence="4">
    <location>
        <begin position="135"/>
        <end position="146"/>
    </location>
</feature>
<name>A0AAD9D859_9STRA</name>
<keyword evidence="5" id="KW-1133">Transmembrane helix</keyword>
<dbReference type="GO" id="GO:0003756">
    <property type="term" value="F:protein disulfide isomerase activity"/>
    <property type="evidence" value="ECO:0007669"/>
    <property type="project" value="TreeGrafter"/>
</dbReference>
<dbReference type="PANTHER" id="PTHR45672">
    <property type="entry name" value="PROTEIN DISULFIDE-ISOMERASE C17H9.14C-RELATED"/>
    <property type="match status" value="1"/>
</dbReference>
<comment type="caution">
    <text evidence="7">The sequence shown here is derived from an EMBL/GenBank/DDBJ whole genome shotgun (WGS) entry which is preliminary data.</text>
</comment>
<dbReference type="EMBL" id="JATAAI010000025">
    <property type="protein sequence ID" value="KAK1737592.1"/>
    <property type="molecule type" value="Genomic_DNA"/>
</dbReference>
<dbReference type="InterPro" id="IPR051063">
    <property type="entry name" value="PDI"/>
</dbReference>
<feature type="region of interest" description="Disordered" evidence="4">
    <location>
        <begin position="295"/>
        <end position="370"/>
    </location>
</feature>
<feature type="transmembrane region" description="Helical" evidence="5">
    <location>
        <begin position="462"/>
        <end position="484"/>
    </location>
</feature>
<evidence type="ECO:0000256" key="3">
    <source>
        <dbReference type="SAM" id="Coils"/>
    </source>
</evidence>
<feature type="coiled-coil region" evidence="3">
    <location>
        <begin position="522"/>
        <end position="559"/>
    </location>
</feature>
<evidence type="ECO:0000313" key="7">
    <source>
        <dbReference type="EMBL" id="KAK1737592.1"/>
    </source>
</evidence>
<dbReference type="GO" id="GO:0006457">
    <property type="term" value="P:protein folding"/>
    <property type="evidence" value="ECO:0007669"/>
    <property type="project" value="TreeGrafter"/>
</dbReference>
<keyword evidence="8" id="KW-1185">Reference proteome</keyword>
<dbReference type="InterPro" id="IPR036249">
    <property type="entry name" value="Thioredoxin-like_sf"/>
</dbReference>
<dbReference type="PROSITE" id="PS51257">
    <property type="entry name" value="PROKAR_LIPOPROTEIN"/>
    <property type="match status" value="1"/>
</dbReference>
<keyword evidence="5" id="KW-0472">Membrane</keyword>
<feature type="compositionally biased region" description="Basic and acidic residues" evidence="4">
    <location>
        <begin position="307"/>
        <end position="316"/>
    </location>
</feature>
<dbReference type="GO" id="GO:0005783">
    <property type="term" value="C:endoplasmic reticulum"/>
    <property type="evidence" value="ECO:0007669"/>
    <property type="project" value="TreeGrafter"/>
</dbReference>
<feature type="signal peptide" evidence="6">
    <location>
        <begin position="1"/>
        <end position="26"/>
    </location>
</feature>
<evidence type="ECO:0000256" key="2">
    <source>
        <dbReference type="ARBA" id="ARBA00022729"/>
    </source>
</evidence>
<feature type="transmembrane region" description="Helical" evidence="5">
    <location>
        <begin position="490"/>
        <end position="509"/>
    </location>
</feature>
<dbReference type="Proteomes" id="UP001224775">
    <property type="component" value="Unassembled WGS sequence"/>
</dbReference>
<evidence type="ECO:0000256" key="4">
    <source>
        <dbReference type="SAM" id="MobiDB-lite"/>
    </source>
</evidence>
<evidence type="ECO:0000256" key="5">
    <source>
        <dbReference type="SAM" id="Phobius"/>
    </source>
</evidence>
<proteinExistence type="inferred from homology"/>
<reference evidence="7" key="1">
    <citation type="submission" date="2023-06" db="EMBL/GenBank/DDBJ databases">
        <title>Survivors Of The Sea: Transcriptome response of Skeletonema marinoi to long-term dormancy.</title>
        <authorList>
            <person name="Pinder M.I.M."/>
            <person name="Kourtchenko O."/>
            <person name="Robertson E.K."/>
            <person name="Larsson T."/>
            <person name="Maumus F."/>
            <person name="Osuna-Cruz C.M."/>
            <person name="Vancaester E."/>
            <person name="Stenow R."/>
            <person name="Vandepoele K."/>
            <person name="Ploug H."/>
            <person name="Bruchert V."/>
            <person name="Godhe A."/>
            <person name="Topel M."/>
        </authorList>
    </citation>
    <scope>NUCLEOTIDE SEQUENCE</scope>
    <source>
        <strain evidence="7">R05AC</strain>
    </source>
</reference>
<feature type="transmembrane region" description="Helical" evidence="5">
    <location>
        <begin position="266"/>
        <end position="285"/>
    </location>
</feature>
<dbReference type="AlphaFoldDB" id="A0AAD9D859"/>
<feature type="chain" id="PRO_5041962285" description="Thioredoxin domain-containing protein" evidence="6">
    <location>
        <begin position="27"/>
        <end position="729"/>
    </location>
</feature>
<accession>A0AAD9D859</accession>
<dbReference type="Gene3D" id="3.40.30.10">
    <property type="entry name" value="Glutaredoxin"/>
    <property type="match status" value="1"/>
</dbReference>